<dbReference type="InterPro" id="IPR005854">
    <property type="entry name" value="PurF"/>
</dbReference>
<dbReference type="NCBIfam" id="TIGR01134">
    <property type="entry name" value="purF"/>
    <property type="match status" value="1"/>
</dbReference>
<evidence type="ECO:0000256" key="11">
    <source>
        <dbReference type="PIRSR" id="PIRSR000485-3"/>
    </source>
</evidence>
<dbReference type="InterPro" id="IPR029055">
    <property type="entry name" value="Ntn_hydrolases_N"/>
</dbReference>
<feature type="binding site" evidence="11">
    <location>
        <position position="294"/>
    </location>
    <ligand>
        <name>[4Fe-4S] cluster</name>
        <dbReference type="ChEBI" id="CHEBI:49883"/>
    </ligand>
</feature>
<evidence type="ECO:0000256" key="1">
    <source>
        <dbReference type="ARBA" id="ARBA00005209"/>
    </source>
</evidence>
<feature type="region of interest" description="Disordered" evidence="12">
    <location>
        <begin position="499"/>
        <end position="524"/>
    </location>
</feature>
<comment type="cofactor">
    <cofactor evidence="10">
        <name>Mg(2+)</name>
        <dbReference type="ChEBI" id="CHEBI:18420"/>
    </cofactor>
    <text evidence="10">Binds 1 Mg(2+) ion per subunit.</text>
</comment>
<feature type="binding site" evidence="10">
    <location>
        <position position="411"/>
    </location>
    <ligand>
        <name>Mg(2+)</name>
        <dbReference type="ChEBI" id="CHEBI:18420"/>
    </ligand>
</feature>
<dbReference type="Gene3D" id="3.40.50.2020">
    <property type="match status" value="1"/>
</dbReference>
<dbReference type="CDD" id="cd00715">
    <property type="entry name" value="GPATase_N"/>
    <property type="match status" value="1"/>
</dbReference>
<dbReference type="EMBL" id="ADBJ01000047">
    <property type="protein sequence ID" value="EFA76218.1"/>
    <property type="molecule type" value="Genomic_DNA"/>
</dbReference>
<sequence>MAKDDMELYLNGENENVCFDEDEMDEPKEKCGVFGIFAPELDVSRITFFAMVALQHRGQESCGIATYDSNYSVHVETGMGLVNQVFTETNLKPLKGRMAVGHTRYSTAGKSTINNAQPVIVQTLHGQVGIVQNGNLTTARSLRNELLQAGVGFFKDSDVEIITQLLAANPPGVQQPDSGNGSGANKANWESRISYFMSKAEGAYSLCLMTPNALYGVRDYLGLRPLCIGAIDVPSKDDPNVTIPRYVIASESCAINTIGGRYIREVRPGEIIKIDENGMDSFMGRKPADVSAHCVFEYVYFARPDSLLEDQLIHSVRQRMGEQLARESPPPTPNSPQDIETIVIGVPDSSLPAAIGYAKQSGLAYSEGLTKNRYIHRTFIQPTDHLRQQGIKLKFNPLTENIKGKRIVLIDDSIVRGNTIKALIKLIRSAGAVEIHVRISSPPVLHPCYMGIDMATHEQLIGYNKSLKEVCDYIGAESLQYLTYEGMMKAVQAGKKKTQSAPITIQTEQPSEPSQPITSPTLSADTNQSMQTCLNGTIKKSTDGYCSACFTADYPLAVDF</sequence>
<dbReference type="RefSeq" id="XP_020428351.1">
    <property type="nucleotide sequence ID" value="XM_020580766.1"/>
</dbReference>
<dbReference type="GO" id="GO:0004044">
    <property type="term" value="F:amidophosphoribosyltransferase activity"/>
    <property type="evidence" value="ECO:0007669"/>
    <property type="project" value="UniProtKB-EC"/>
</dbReference>
<dbReference type="GO" id="GO:0006189">
    <property type="term" value="P:'de novo' IMP biosynthetic process"/>
    <property type="evidence" value="ECO:0007669"/>
    <property type="project" value="UniProtKB-UniPathway"/>
</dbReference>
<dbReference type="GO" id="GO:0051536">
    <property type="term" value="F:iron-sulfur cluster binding"/>
    <property type="evidence" value="ECO:0007669"/>
    <property type="project" value="UniProtKB-KW"/>
</dbReference>
<evidence type="ECO:0000256" key="12">
    <source>
        <dbReference type="SAM" id="MobiDB-lite"/>
    </source>
</evidence>
<dbReference type="Pfam" id="PF00156">
    <property type="entry name" value="Pribosyltran"/>
    <property type="match status" value="1"/>
</dbReference>
<dbReference type="CDD" id="cd06223">
    <property type="entry name" value="PRTases_typeI"/>
    <property type="match status" value="1"/>
</dbReference>
<evidence type="ECO:0000256" key="8">
    <source>
        <dbReference type="PIRNR" id="PIRNR000485"/>
    </source>
</evidence>
<feature type="binding site" evidence="11">
    <location>
        <position position="549"/>
    </location>
    <ligand>
        <name>[4Fe-4S] cluster</name>
        <dbReference type="ChEBI" id="CHEBI:49883"/>
    </ligand>
</feature>
<comment type="similarity">
    <text evidence="2 8">In the C-terminal section; belongs to the purine/pyrimidine phosphoribosyltransferase family.</text>
</comment>
<dbReference type="InterPro" id="IPR017932">
    <property type="entry name" value="GATase_2_dom"/>
</dbReference>
<comment type="cofactor">
    <cofactor evidence="11">
        <name>[4Fe-4S] cluster</name>
        <dbReference type="ChEBI" id="CHEBI:49883"/>
    </cofactor>
    <text evidence="11">Binds 1 [4Fe-4S] cluster per subunit.</text>
</comment>
<dbReference type="InParanoid" id="D3BPT5"/>
<organism evidence="14 15">
    <name type="scientific">Heterostelium pallidum (strain ATCC 26659 / Pp 5 / PN500)</name>
    <name type="common">Cellular slime mold</name>
    <name type="synonym">Polysphondylium pallidum</name>
    <dbReference type="NCBI Taxonomy" id="670386"/>
    <lineage>
        <taxon>Eukaryota</taxon>
        <taxon>Amoebozoa</taxon>
        <taxon>Evosea</taxon>
        <taxon>Eumycetozoa</taxon>
        <taxon>Dictyostelia</taxon>
        <taxon>Acytosteliales</taxon>
        <taxon>Acytosteliaceae</taxon>
        <taxon>Heterostelium</taxon>
    </lineage>
</organism>
<dbReference type="Gene3D" id="3.60.20.10">
    <property type="entry name" value="Glutamine Phosphoribosylpyrophosphate, subunit 1, domain 1"/>
    <property type="match status" value="1"/>
</dbReference>
<evidence type="ECO:0000256" key="10">
    <source>
        <dbReference type="PIRSR" id="PIRSR000485-2"/>
    </source>
</evidence>
<dbReference type="AlphaFoldDB" id="D3BPT5"/>
<comment type="pathway">
    <text evidence="1 8">Purine metabolism; IMP biosynthesis via de novo pathway; N(1)-(5-phospho-D-ribosyl)glycinamide from 5-phospho-alpha-D-ribose 1-diphosphate: step 1/2.</text>
</comment>
<evidence type="ECO:0000256" key="9">
    <source>
        <dbReference type="PIRSR" id="PIRSR000485-1"/>
    </source>
</evidence>
<keyword evidence="10" id="KW-0479">Metal-binding</keyword>
<dbReference type="EC" id="2.4.2.14" evidence="3 8"/>
<keyword evidence="5 8" id="KW-0808">Transferase</keyword>
<dbReference type="InterPro" id="IPR000836">
    <property type="entry name" value="PRTase_dom"/>
</dbReference>
<keyword evidence="6 8" id="KW-0658">Purine biosynthesis</keyword>
<dbReference type="Proteomes" id="UP000001396">
    <property type="component" value="Unassembled WGS sequence"/>
</dbReference>
<dbReference type="GO" id="GO:0046872">
    <property type="term" value="F:metal ion binding"/>
    <property type="evidence" value="ECO:0007669"/>
    <property type="project" value="UniProtKB-KW"/>
</dbReference>
<comment type="catalytic activity">
    <reaction evidence="8">
        <text>5-phospho-beta-D-ribosylamine + L-glutamate + diphosphate = 5-phospho-alpha-D-ribose 1-diphosphate + L-glutamine + H2O</text>
        <dbReference type="Rhea" id="RHEA:14905"/>
        <dbReference type="ChEBI" id="CHEBI:15377"/>
        <dbReference type="ChEBI" id="CHEBI:29985"/>
        <dbReference type="ChEBI" id="CHEBI:33019"/>
        <dbReference type="ChEBI" id="CHEBI:58017"/>
        <dbReference type="ChEBI" id="CHEBI:58359"/>
        <dbReference type="ChEBI" id="CHEBI:58681"/>
        <dbReference type="EC" id="2.4.2.14"/>
    </reaction>
</comment>
<dbReference type="FunCoup" id="D3BPT5">
    <property type="interactions" value="82"/>
</dbReference>
<evidence type="ECO:0000259" key="13">
    <source>
        <dbReference type="PROSITE" id="PS51278"/>
    </source>
</evidence>
<evidence type="ECO:0000313" key="14">
    <source>
        <dbReference type="EMBL" id="EFA76218.1"/>
    </source>
</evidence>
<feature type="binding site" evidence="11">
    <location>
        <position position="448"/>
    </location>
    <ligand>
        <name>[4Fe-4S] cluster</name>
        <dbReference type="ChEBI" id="CHEBI:49883"/>
    </ligand>
</feature>
<dbReference type="PANTHER" id="PTHR11907">
    <property type="entry name" value="AMIDOPHOSPHORIBOSYLTRANSFERASE"/>
    <property type="match status" value="1"/>
</dbReference>
<dbReference type="GeneID" id="31365451"/>
<evidence type="ECO:0000256" key="7">
    <source>
        <dbReference type="ARBA" id="ARBA00022962"/>
    </source>
</evidence>
<dbReference type="Pfam" id="PF13522">
    <property type="entry name" value="GATase_6"/>
    <property type="match status" value="1"/>
</dbReference>
<evidence type="ECO:0000256" key="2">
    <source>
        <dbReference type="ARBA" id="ARBA00010138"/>
    </source>
</evidence>
<keyword evidence="11" id="KW-0408">Iron</keyword>
<name>D3BPT5_HETP5</name>
<dbReference type="GO" id="GO:0009113">
    <property type="term" value="P:purine nucleobase biosynthetic process"/>
    <property type="evidence" value="ECO:0007669"/>
    <property type="project" value="InterPro"/>
</dbReference>
<dbReference type="PIRSF" id="PIRSF000485">
    <property type="entry name" value="Amd_phspho_trans"/>
    <property type="match status" value="1"/>
</dbReference>
<keyword evidence="7" id="KW-0315">Glutamine amidotransferase</keyword>
<feature type="binding site" evidence="10">
    <location>
        <position position="412"/>
    </location>
    <ligand>
        <name>Mg(2+)</name>
        <dbReference type="ChEBI" id="CHEBI:18420"/>
    </ligand>
</feature>
<keyword evidence="4 8" id="KW-0328">Glycosyltransferase</keyword>
<feature type="active site" description="Nucleophile" evidence="9">
    <location>
        <position position="31"/>
    </location>
</feature>
<dbReference type="MEROPS" id="C44.001"/>
<comment type="caution">
    <text evidence="14">The sequence shown here is derived from an EMBL/GenBank/DDBJ whole genome shotgun (WGS) entry which is preliminary data.</text>
</comment>
<proteinExistence type="inferred from homology"/>
<evidence type="ECO:0000256" key="3">
    <source>
        <dbReference type="ARBA" id="ARBA00011941"/>
    </source>
</evidence>
<evidence type="ECO:0000256" key="5">
    <source>
        <dbReference type="ARBA" id="ARBA00022679"/>
    </source>
</evidence>
<evidence type="ECO:0000256" key="4">
    <source>
        <dbReference type="ARBA" id="ARBA00022676"/>
    </source>
</evidence>
<protein>
    <recommendedName>
        <fullName evidence="3 8">Amidophosphoribosyltransferase</fullName>
        <shortName evidence="8">ATase</shortName>
        <ecNumber evidence="3 8">2.4.2.14</ecNumber>
    </recommendedName>
    <alternativeName>
        <fullName evidence="8">Glutamine phosphoribosylpyrophosphate amidotransferase</fullName>
    </alternativeName>
</protein>
<keyword evidence="11" id="KW-0411">Iron-sulfur</keyword>
<dbReference type="InterPro" id="IPR035584">
    <property type="entry name" value="PurF_N"/>
</dbReference>
<keyword evidence="15" id="KW-1185">Reference proteome</keyword>
<dbReference type="UniPathway" id="UPA00074">
    <property type="reaction ID" value="UER00124"/>
</dbReference>
<evidence type="ECO:0000256" key="6">
    <source>
        <dbReference type="ARBA" id="ARBA00022755"/>
    </source>
</evidence>
<dbReference type="OMA" id="IRHFGVK"/>
<feature type="binding site" evidence="11">
    <location>
        <position position="546"/>
    </location>
    <ligand>
        <name>[4Fe-4S] cluster</name>
        <dbReference type="ChEBI" id="CHEBI:49883"/>
    </ligand>
</feature>
<dbReference type="HAMAP" id="MF_01931">
    <property type="entry name" value="PurF"/>
    <property type="match status" value="1"/>
</dbReference>
<dbReference type="SUPFAM" id="SSF56235">
    <property type="entry name" value="N-terminal nucleophile aminohydrolases (Ntn hydrolases)"/>
    <property type="match status" value="1"/>
</dbReference>
<feature type="binding site" evidence="10">
    <location>
        <position position="349"/>
    </location>
    <ligand>
        <name>Mg(2+)</name>
        <dbReference type="ChEBI" id="CHEBI:18420"/>
    </ligand>
</feature>
<dbReference type="PROSITE" id="PS51278">
    <property type="entry name" value="GATASE_TYPE_2"/>
    <property type="match status" value="1"/>
</dbReference>
<reference evidence="14 15" key="1">
    <citation type="journal article" date="2011" name="Genome Res.">
        <title>Phylogeny-wide analysis of social amoeba genomes highlights ancient origins for complex intercellular communication.</title>
        <authorList>
            <person name="Heidel A.J."/>
            <person name="Lawal H.M."/>
            <person name="Felder M."/>
            <person name="Schilde C."/>
            <person name="Helps N.R."/>
            <person name="Tunggal B."/>
            <person name="Rivero F."/>
            <person name="John U."/>
            <person name="Schleicher M."/>
            <person name="Eichinger L."/>
            <person name="Platzer M."/>
            <person name="Noegel A.A."/>
            <person name="Schaap P."/>
            <person name="Gloeckner G."/>
        </authorList>
    </citation>
    <scope>NUCLEOTIDE SEQUENCE [LARGE SCALE GENOMIC DNA]</scope>
    <source>
        <strain evidence="15">ATCC 26659 / Pp 5 / PN500</strain>
    </source>
</reference>
<dbReference type="InterPro" id="IPR029057">
    <property type="entry name" value="PRTase-like"/>
</dbReference>
<dbReference type="SUPFAM" id="SSF53271">
    <property type="entry name" value="PRTase-like"/>
    <property type="match status" value="1"/>
</dbReference>
<gene>
    <name evidence="14" type="primary">purF</name>
    <name evidence="14" type="ORF">PPL_09979</name>
</gene>
<keyword evidence="10" id="KW-0460">Magnesium</keyword>
<evidence type="ECO:0000313" key="15">
    <source>
        <dbReference type="Proteomes" id="UP000001396"/>
    </source>
</evidence>
<dbReference type="STRING" id="670386.D3BPT5"/>
<feature type="domain" description="Glutamine amidotransferase type-2" evidence="13">
    <location>
        <begin position="31"/>
        <end position="277"/>
    </location>
</feature>
<accession>D3BPT5</accession>